<evidence type="ECO:0000313" key="3">
    <source>
        <dbReference type="Proteomes" id="UP000001369"/>
    </source>
</evidence>
<evidence type="ECO:0008006" key="4">
    <source>
        <dbReference type="Google" id="ProtNLM"/>
    </source>
</evidence>
<sequence length="223" mass="26412">MLDLIDFSNINKSNNLEDDEKYQKLLVENSILKQKIQELEKKLEEVRQVSLIEGYERAKEEMLKELELEKQNYYNQLKQEFEKQIAQKLETYKKTFEDLNYKLNQSLKEILDKINIIISDSIEEILDFLSLNYHNPQTIKDNILSIIETLKSNNLVKIKVGTKELQELLKKALPDVEVILEESLNPNDFKVELDIVKMENNVKEKIELVKDEIKREIKKLSEV</sequence>
<keyword evidence="3" id="KW-1185">Reference proteome</keyword>
<dbReference type="OrthoDB" id="15545at2"/>
<dbReference type="AlphaFoldDB" id="C1DW27"/>
<feature type="coiled-coil region" evidence="1">
    <location>
        <begin position="22"/>
        <end position="83"/>
    </location>
</feature>
<reference evidence="2 3" key="1">
    <citation type="journal article" date="2009" name="J. Bacteriol.">
        <title>Complete and draft genome sequences of six members of the Aquificales.</title>
        <authorList>
            <person name="Reysenbach A.L."/>
            <person name="Hamamura N."/>
            <person name="Podar M."/>
            <person name="Griffiths E."/>
            <person name="Ferreira S."/>
            <person name="Hochstein R."/>
            <person name="Heidelberg J."/>
            <person name="Johnson J."/>
            <person name="Mead D."/>
            <person name="Pohorille A."/>
            <person name="Sarmiento M."/>
            <person name="Schweighofer K."/>
            <person name="Seshadri R."/>
            <person name="Voytek M.A."/>
        </authorList>
    </citation>
    <scope>NUCLEOTIDE SEQUENCE [LARGE SCALE GENOMIC DNA]</scope>
    <source>
        <strain evidence="3">Az-Fu1 / DSM 15241 / OCM 825</strain>
    </source>
</reference>
<dbReference type="eggNOG" id="COG1317">
    <property type="taxonomic scope" value="Bacteria"/>
</dbReference>
<proteinExistence type="predicted"/>
<dbReference type="EMBL" id="CP001229">
    <property type="protein sequence ID" value="ACN99024.1"/>
    <property type="molecule type" value="Genomic_DNA"/>
</dbReference>
<accession>C1DW27</accession>
<evidence type="ECO:0000256" key="1">
    <source>
        <dbReference type="SAM" id="Coils"/>
    </source>
</evidence>
<dbReference type="KEGG" id="saf:SULAZ_1347"/>
<evidence type="ECO:0000313" key="2">
    <source>
        <dbReference type="EMBL" id="ACN99024.1"/>
    </source>
</evidence>
<name>C1DW27_SULAA</name>
<organism evidence="2 3">
    <name type="scientific">Sulfurihydrogenibium azorense (strain DSM 15241 / OCM 825 / Az-Fu1)</name>
    <dbReference type="NCBI Taxonomy" id="204536"/>
    <lineage>
        <taxon>Bacteria</taxon>
        <taxon>Pseudomonadati</taxon>
        <taxon>Aquificota</taxon>
        <taxon>Aquificia</taxon>
        <taxon>Aquificales</taxon>
        <taxon>Hydrogenothermaceae</taxon>
        <taxon>Sulfurihydrogenibium</taxon>
    </lineage>
</organism>
<protein>
    <recommendedName>
        <fullName evidence="4">Flagellar assembly protein FliH/Type III secretion system HrpE domain-containing protein</fullName>
    </recommendedName>
</protein>
<keyword evidence="1" id="KW-0175">Coiled coil</keyword>
<dbReference type="RefSeq" id="WP_012674344.1">
    <property type="nucleotide sequence ID" value="NC_012438.1"/>
</dbReference>
<dbReference type="HOGENOM" id="CLU_1229354_0_0_0"/>
<dbReference type="STRING" id="204536.SULAZ_1347"/>
<dbReference type="Proteomes" id="UP000001369">
    <property type="component" value="Chromosome"/>
</dbReference>
<gene>
    <name evidence="2" type="ordered locus">SULAZ_1347</name>
</gene>